<dbReference type="InterPro" id="IPR001138">
    <property type="entry name" value="Zn2Cys6_DnaBD"/>
</dbReference>
<dbReference type="InterPro" id="IPR007219">
    <property type="entry name" value="XnlR_reg_dom"/>
</dbReference>
<dbReference type="EMBL" id="CP075867">
    <property type="protein sequence ID" value="QYT00736.1"/>
    <property type="molecule type" value="Genomic_DNA"/>
</dbReference>
<gene>
    <name evidence="6" type="ORF">H0G86_007813</name>
</gene>
<dbReference type="GO" id="GO:0003677">
    <property type="term" value="F:DNA binding"/>
    <property type="evidence" value="ECO:0007669"/>
    <property type="project" value="InterPro"/>
</dbReference>
<comment type="subcellular location">
    <subcellularLocation>
        <location evidence="1">Nucleus</location>
    </subcellularLocation>
</comment>
<feature type="domain" description="Zn(2)-C6 fungal-type" evidence="5">
    <location>
        <begin position="42"/>
        <end position="71"/>
    </location>
</feature>
<evidence type="ECO:0000313" key="7">
    <source>
        <dbReference type="Proteomes" id="UP000826661"/>
    </source>
</evidence>
<dbReference type="PROSITE" id="PS00463">
    <property type="entry name" value="ZN2_CY6_FUNGAL_1"/>
    <property type="match status" value="1"/>
</dbReference>
<reference evidence="6 7" key="1">
    <citation type="journal article" date="2021" name="BMC Genomics">
        <title>Telomere-to-telomere genome assembly of asparaginase-producing Trichoderma simmonsii.</title>
        <authorList>
            <person name="Chung D."/>
            <person name="Kwon Y.M."/>
            <person name="Yang Y."/>
        </authorList>
    </citation>
    <scope>NUCLEOTIDE SEQUENCE [LARGE SCALE GENOMIC DNA]</scope>
    <source>
        <strain evidence="6 7">GH-Sj1</strain>
    </source>
</reference>
<feature type="compositionally biased region" description="Basic and acidic residues" evidence="4">
    <location>
        <begin position="115"/>
        <end position="126"/>
    </location>
</feature>
<evidence type="ECO:0000256" key="4">
    <source>
        <dbReference type="SAM" id="MobiDB-lite"/>
    </source>
</evidence>
<dbReference type="GO" id="GO:0005634">
    <property type="term" value="C:nucleus"/>
    <property type="evidence" value="ECO:0007669"/>
    <property type="project" value="UniProtKB-SubCell"/>
</dbReference>
<evidence type="ECO:0000313" key="6">
    <source>
        <dbReference type="EMBL" id="QYT00736.1"/>
    </source>
</evidence>
<evidence type="ECO:0000256" key="3">
    <source>
        <dbReference type="ARBA" id="ARBA00023242"/>
    </source>
</evidence>
<dbReference type="GO" id="GO:0006351">
    <property type="term" value="P:DNA-templated transcription"/>
    <property type="evidence" value="ECO:0007669"/>
    <property type="project" value="InterPro"/>
</dbReference>
<dbReference type="GO" id="GO:0000981">
    <property type="term" value="F:DNA-binding transcription factor activity, RNA polymerase II-specific"/>
    <property type="evidence" value="ECO:0007669"/>
    <property type="project" value="InterPro"/>
</dbReference>
<dbReference type="SMART" id="SM00066">
    <property type="entry name" value="GAL4"/>
    <property type="match status" value="1"/>
</dbReference>
<dbReference type="PANTHER" id="PTHR31001:SF90">
    <property type="entry name" value="CENTROMERE DNA-BINDING PROTEIN COMPLEX CBF3 SUBUNIT B"/>
    <property type="match status" value="1"/>
</dbReference>
<evidence type="ECO:0000259" key="5">
    <source>
        <dbReference type="PROSITE" id="PS50048"/>
    </source>
</evidence>
<sequence>MPMENEWQLLPFIPWTLRRKLLAYPVEPYSRMGRQPRQRPISCHLCRVRKLRCSRQFPCSNCTSRGVVCQHEGVAVAAPTGSQAQVKSPALKDASTLELLARLERLESLVAAQGSEKDGDSVKGAEKPIQQAHTPALASRPVPPRLQRLTADALELERSCSDQKLMDSLISDPIIFRTCPIRLAPTQPSHAFQNGHPASMTGPVDAVKCIWLPRRDEMRIILQKYIADISLFYHIIHVPTVQSLVEDIYAGLEANVRVDVGGILLLLSICASTTYAWSAPDDIRCLFSDYSEANGQSTFWTKQALDVVDHAQRTAHASLECIQGLIILFFVFCNHESVSYRARSVFMSAIAMATELSLHRLDDPRGSPMPTLLRMSESRKEIGRRVWWFMVATDWTLAQFNCPQEGFYLIHQNQMAVNKPRNANDEDIMEGVEIVDRPATEATCISYFVQRIRLAEVCRALVDRTPLGKPVSESEVYKNVLDADAKLNQFISDAPDFLSLDCSHLDELPVTDPRRSPFITAQRYMLNLLLHRQLCKIHLPYLAQGTVDPAYAYSRDVCLRSARVIFELDHQLQGECLPFFSSRLRLAMVLRSLFLASTALVLNACLKGDAEDNGEGEDDVAGAWKILHEAQGQFPPAARLLELSIQILKKYKIKHRALDLLQQQLSGISNYGESFPMTPDSTNQDLRISTMQQNMGTEPDNVLMDQHWQMLEGKMDLNTIDWDKLFWGIDAPFI</sequence>
<dbReference type="Pfam" id="PF04082">
    <property type="entry name" value="Fungal_trans"/>
    <property type="match status" value="1"/>
</dbReference>
<evidence type="ECO:0000256" key="1">
    <source>
        <dbReference type="ARBA" id="ARBA00004123"/>
    </source>
</evidence>
<dbReference type="AlphaFoldDB" id="A0A8G0LJE4"/>
<dbReference type="CDD" id="cd12148">
    <property type="entry name" value="fungal_TF_MHR"/>
    <property type="match status" value="1"/>
</dbReference>
<organism evidence="6 7">
    <name type="scientific">Trichoderma simmonsii</name>
    <dbReference type="NCBI Taxonomy" id="1491479"/>
    <lineage>
        <taxon>Eukaryota</taxon>
        <taxon>Fungi</taxon>
        <taxon>Dikarya</taxon>
        <taxon>Ascomycota</taxon>
        <taxon>Pezizomycotina</taxon>
        <taxon>Sordariomycetes</taxon>
        <taxon>Hypocreomycetidae</taxon>
        <taxon>Hypocreales</taxon>
        <taxon>Hypocreaceae</taxon>
        <taxon>Trichoderma</taxon>
    </lineage>
</organism>
<accession>A0A8G0LJE4</accession>
<name>A0A8G0LJE4_9HYPO</name>
<protein>
    <submittedName>
        <fullName evidence="6">Zn(2)-C6 fungal-type domain-containing protein</fullName>
    </submittedName>
</protein>
<dbReference type="InterPro" id="IPR036864">
    <property type="entry name" value="Zn2-C6_fun-type_DNA-bd_sf"/>
</dbReference>
<feature type="region of interest" description="Disordered" evidence="4">
    <location>
        <begin position="113"/>
        <end position="140"/>
    </location>
</feature>
<keyword evidence="7" id="KW-1185">Reference proteome</keyword>
<dbReference type="PANTHER" id="PTHR31001">
    <property type="entry name" value="UNCHARACTERIZED TRANSCRIPTIONAL REGULATORY PROTEIN"/>
    <property type="match status" value="1"/>
</dbReference>
<evidence type="ECO:0000256" key="2">
    <source>
        <dbReference type="ARBA" id="ARBA00022723"/>
    </source>
</evidence>
<keyword evidence="2" id="KW-0479">Metal-binding</keyword>
<dbReference type="Pfam" id="PF00172">
    <property type="entry name" value="Zn_clus"/>
    <property type="match status" value="1"/>
</dbReference>
<dbReference type="GO" id="GO:0008270">
    <property type="term" value="F:zinc ion binding"/>
    <property type="evidence" value="ECO:0007669"/>
    <property type="project" value="InterPro"/>
</dbReference>
<keyword evidence="3" id="KW-0539">Nucleus</keyword>
<dbReference type="Gene3D" id="4.10.240.10">
    <property type="entry name" value="Zn(2)-C6 fungal-type DNA-binding domain"/>
    <property type="match status" value="1"/>
</dbReference>
<dbReference type="Proteomes" id="UP000826661">
    <property type="component" value="Chromosome IV"/>
</dbReference>
<dbReference type="InterPro" id="IPR050613">
    <property type="entry name" value="Sec_Metabolite_Reg"/>
</dbReference>
<dbReference type="CDD" id="cd00067">
    <property type="entry name" value="GAL4"/>
    <property type="match status" value="1"/>
</dbReference>
<proteinExistence type="predicted"/>
<dbReference type="SUPFAM" id="SSF57701">
    <property type="entry name" value="Zn2/Cys6 DNA-binding domain"/>
    <property type="match status" value="1"/>
</dbReference>
<dbReference type="PROSITE" id="PS50048">
    <property type="entry name" value="ZN2_CY6_FUNGAL_2"/>
    <property type="match status" value="1"/>
</dbReference>